<dbReference type="KEGG" id="rhl:LPU83_0672"/>
<dbReference type="PATRIC" id="fig|348824.6.peg.728"/>
<evidence type="ECO:0000313" key="2">
    <source>
        <dbReference type="Proteomes" id="UP000019443"/>
    </source>
</evidence>
<dbReference type="AlphaFoldDB" id="W6R4V9"/>
<gene>
    <name evidence="1" type="ORF">LPU83_0672</name>
</gene>
<dbReference type="HOGENOM" id="CLU_2755147_0_0_5"/>
<protein>
    <submittedName>
        <fullName evidence="1">Uncharacterized protein</fullName>
    </submittedName>
</protein>
<keyword evidence="2" id="KW-1185">Reference proteome</keyword>
<dbReference type="Proteomes" id="UP000019443">
    <property type="component" value="Chromosome"/>
</dbReference>
<reference evidence="1" key="1">
    <citation type="submission" date="2013-11" db="EMBL/GenBank/DDBJ databases">
        <title>Draft genome sequence of the broad-host-range Rhizobium sp. LPU83 strain, a member of the low-genetic diversity Oregon-like Rhizobium sp. group.</title>
        <authorList>
            <person name="Wibberg D."/>
            <person name="Puehler A."/>
            <person name="Schlueter A."/>
        </authorList>
    </citation>
    <scope>NUCLEOTIDE SEQUENCE [LARGE SCALE GENOMIC DNA]</scope>
    <source>
        <strain evidence="1">LPU83</strain>
    </source>
</reference>
<proteinExistence type="predicted"/>
<name>W6R4V9_9HYPH</name>
<dbReference type="RefSeq" id="WP_024313137.1">
    <property type="nucleotide sequence ID" value="NZ_ATTO01000002.1"/>
</dbReference>
<organism evidence="1 2">
    <name type="scientific">Rhizobium favelukesii</name>
    <dbReference type="NCBI Taxonomy" id="348824"/>
    <lineage>
        <taxon>Bacteria</taxon>
        <taxon>Pseudomonadati</taxon>
        <taxon>Pseudomonadota</taxon>
        <taxon>Alphaproteobacteria</taxon>
        <taxon>Hyphomicrobiales</taxon>
        <taxon>Rhizobiaceae</taxon>
        <taxon>Rhizobium/Agrobacterium group</taxon>
        <taxon>Rhizobium</taxon>
    </lineage>
</organism>
<dbReference type="EMBL" id="HG916852">
    <property type="protein sequence ID" value="CDM56352.1"/>
    <property type="molecule type" value="Genomic_DNA"/>
</dbReference>
<sequence>MRVGEYAPGGIDDRALMLRDERRSVGWRWIYVPHDFVAAWRALFELPRRPFFWDRTPRAPVTTPKRLRRA</sequence>
<accession>W6R4V9</accession>
<evidence type="ECO:0000313" key="1">
    <source>
        <dbReference type="EMBL" id="CDM56352.1"/>
    </source>
</evidence>